<keyword evidence="13" id="KW-1185">Reference proteome</keyword>
<accession>A0A369CI70</accession>
<evidence type="ECO:0000313" key="13">
    <source>
        <dbReference type="Proteomes" id="UP000252707"/>
    </source>
</evidence>
<dbReference type="NCBIfam" id="TIGR03598">
    <property type="entry name" value="GTPase_YsxC"/>
    <property type="match status" value="1"/>
</dbReference>
<dbReference type="InterPro" id="IPR006073">
    <property type="entry name" value="GTP-bd"/>
</dbReference>
<dbReference type="Pfam" id="PF01926">
    <property type="entry name" value="MMR_HSR1"/>
    <property type="match status" value="1"/>
</dbReference>
<evidence type="ECO:0000256" key="1">
    <source>
        <dbReference type="ARBA" id="ARBA00001946"/>
    </source>
</evidence>
<dbReference type="FunFam" id="3.40.50.300:FF:000098">
    <property type="entry name" value="Probable GTP-binding protein EngB"/>
    <property type="match status" value="1"/>
</dbReference>
<dbReference type="PROSITE" id="PS51706">
    <property type="entry name" value="G_ENGB"/>
    <property type="match status" value="1"/>
</dbReference>
<comment type="cofactor">
    <cofactor evidence="1">
        <name>Mg(2+)</name>
        <dbReference type="ChEBI" id="CHEBI:18420"/>
    </cofactor>
</comment>
<comment type="function">
    <text evidence="10">Necessary for normal cell division and for the maintenance of normal septation.</text>
</comment>
<evidence type="ECO:0000259" key="11">
    <source>
        <dbReference type="PROSITE" id="PS51706"/>
    </source>
</evidence>
<evidence type="ECO:0000256" key="7">
    <source>
        <dbReference type="ARBA" id="ARBA00023134"/>
    </source>
</evidence>
<evidence type="ECO:0000256" key="4">
    <source>
        <dbReference type="ARBA" id="ARBA00022723"/>
    </source>
</evidence>
<name>A0A369CI70_9GAMM</name>
<dbReference type="SUPFAM" id="SSF52540">
    <property type="entry name" value="P-loop containing nucleoside triphosphate hydrolases"/>
    <property type="match status" value="1"/>
</dbReference>
<keyword evidence="9 10" id="KW-0131">Cell cycle</keyword>
<dbReference type="CDD" id="cd01876">
    <property type="entry name" value="YihA_EngB"/>
    <property type="match status" value="1"/>
</dbReference>
<keyword evidence="6" id="KW-0460">Magnesium</keyword>
<evidence type="ECO:0000313" key="12">
    <source>
        <dbReference type="EMBL" id="RCX32785.1"/>
    </source>
</evidence>
<dbReference type="GO" id="GO:0000917">
    <property type="term" value="P:division septum assembly"/>
    <property type="evidence" value="ECO:0007669"/>
    <property type="project" value="UniProtKB-KW"/>
</dbReference>
<keyword evidence="3 10" id="KW-0132">Cell division</keyword>
<dbReference type="InterPro" id="IPR019987">
    <property type="entry name" value="GTP-bd_ribosome_bio_YsxC"/>
</dbReference>
<evidence type="ECO:0000256" key="6">
    <source>
        <dbReference type="ARBA" id="ARBA00022842"/>
    </source>
</evidence>
<dbReference type="Gene3D" id="3.40.50.300">
    <property type="entry name" value="P-loop containing nucleotide triphosphate hydrolases"/>
    <property type="match status" value="1"/>
</dbReference>
<dbReference type="InterPro" id="IPR027417">
    <property type="entry name" value="P-loop_NTPase"/>
</dbReference>
<dbReference type="RefSeq" id="WP_425450985.1">
    <property type="nucleotide sequence ID" value="NZ_QPJY01000001.1"/>
</dbReference>
<keyword evidence="5 10" id="KW-0547">Nucleotide-binding</keyword>
<dbReference type="PANTHER" id="PTHR11649">
    <property type="entry name" value="MSS1/TRME-RELATED GTP-BINDING PROTEIN"/>
    <property type="match status" value="1"/>
</dbReference>
<sequence length="212" mass="23495">MPLNPFRQARFLLSAAQLRQLPPDSGAEVAFAGRSNAGKSSALNVITGLNSLARISKTPGRTQHINLFEIDAERRLVDLPGYGYAKVPEAMKIRWGQTMARYLETRQCLRGLFLMMDIRHPFKPFDQQMLEWCRARGMAVHILLTKSDKLKRGPATTALQAVRRTLKAEAMPATAQLFSALKLTGVEEARLQLAEWLGIEPEAGPRENAGGA</sequence>
<evidence type="ECO:0000256" key="9">
    <source>
        <dbReference type="ARBA" id="ARBA00023306"/>
    </source>
</evidence>
<dbReference type="Proteomes" id="UP000252707">
    <property type="component" value="Unassembled WGS sequence"/>
</dbReference>
<evidence type="ECO:0000256" key="3">
    <source>
        <dbReference type="ARBA" id="ARBA00022618"/>
    </source>
</evidence>
<dbReference type="EMBL" id="QPJY01000001">
    <property type="protein sequence ID" value="RCX32785.1"/>
    <property type="molecule type" value="Genomic_DNA"/>
</dbReference>
<dbReference type="GO" id="GO:0046872">
    <property type="term" value="F:metal ion binding"/>
    <property type="evidence" value="ECO:0007669"/>
    <property type="project" value="UniProtKB-KW"/>
</dbReference>
<evidence type="ECO:0000256" key="2">
    <source>
        <dbReference type="ARBA" id="ARBA00009638"/>
    </source>
</evidence>
<keyword evidence="4" id="KW-0479">Metal-binding</keyword>
<comment type="caution">
    <text evidence="12">The sequence shown here is derived from an EMBL/GenBank/DDBJ whole genome shotgun (WGS) entry which is preliminary data.</text>
</comment>
<feature type="domain" description="EngB-type G" evidence="11">
    <location>
        <begin position="25"/>
        <end position="199"/>
    </location>
</feature>
<keyword evidence="8 10" id="KW-0717">Septation</keyword>
<protein>
    <recommendedName>
        <fullName evidence="10">Probable GTP-binding protein EngB</fullName>
    </recommendedName>
</protein>
<dbReference type="GO" id="GO:0005525">
    <property type="term" value="F:GTP binding"/>
    <property type="evidence" value="ECO:0007669"/>
    <property type="project" value="UniProtKB-UniRule"/>
</dbReference>
<evidence type="ECO:0000256" key="5">
    <source>
        <dbReference type="ARBA" id="ARBA00022741"/>
    </source>
</evidence>
<comment type="similarity">
    <text evidence="2 10">Belongs to the TRAFAC class TrmE-Era-EngA-EngB-Septin-like GTPase superfamily. EngB GTPase family.</text>
</comment>
<dbReference type="GO" id="GO:0005829">
    <property type="term" value="C:cytosol"/>
    <property type="evidence" value="ECO:0007669"/>
    <property type="project" value="TreeGrafter"/>
</dbReference>
<reference evidence="12 13" key="1">
    <citation type="submission" date="2018-07" db="EMBL/GenBank/DDBJ databases">
        <title>Genomic Encyclopedia of Type Strains, Phase IV (KMG-IV): sequencing the most valuable type-strain genomes for metagenomic binning, comparative biology and taxonomic classification.</title>
        <authorList>
            <person name="Goeker M."/>
        </authorList>
    </citation>
    <scope>NUCLEOTIDE SEQUENCE [LARGE SCALE GENOMIC DNA]</scope>
    <source>
        <strain evidence="12 13">DSM 26407</strain>
    </source>
</reference>
<keyword evidence="7 10" id="KW-0342">GTP-binding</keyword>
<dbReference type="PANTHER" id="PTHR11649:SF13">
    <property type="entry name" value="ENGB-TYPE G DOMAIN-CONTAINING PROTEIN"/>
    <property type="match status" value="1"/>
</dbReference>
<dbReference type="HAMAP" id="MF_00321">
    <property type="entry name" value="GTPase_EngB"/>
    <property type="match status" value="1"/>
</dbReference>
<evidence type="ECO:0000256" key="8">
    <source>
        <dbReference type="ARBA" id="ARBA00023210"/>
    </source>
</evidence>
<organism evidence="12 13">
    <name type="scientific">Thioalbus denitrificans</name>
    <dbReference type="NCBI Taxonomy" id="547122"/>
    <lineage>
        <taxon>Bacteria</taxon>
        <taxon>Pseudomonadati</taxon>
        <taxon>Pseudomonadota</taxon>
        <taxon>Gammaproteobacteria</taxon>
        <taxon>Chromatiales</taxon>
        <taxon>Ectothiorhodospiraceae</taxon>
        <taxon>Thioalbus</taxon>
    </lineage>
</organism>
<dbReference type="AlphaFoldDB" id="A0A369CI70"/>
<proteinExistence type="inferred from homology"/>
<dbReference type="InterPro" id="IPR030393">
    <property type="entry name" value="G_ENGB_dom"/>
</dbReference>
<gene>
    <name evidence="10" type="primary">engB</name>
    <name evidence="12" type="ORF">DFQ59_10183</name>
</gene>
<evidence type="ECO:0000256" key="10">
    <source>
        <dbReference type="HAMAP-Rule" id="MF_00321"/>
    </source>
</evidence>